<accession>A0A4C1WZP9</accession>
<evidence type="ECO:0000256" key="1">
    <source>
        <dbReference type="SAM" id="MobiDB-lite"/>
    </source>
</evidence>
<dbReference type="AlphaFoldDB" id="A0A4C1WZP9"/>
<keyword evidence="3" id="KW-1185">Reference proteome</keyword>
<protein>
    <submittedName>
        <fullName evidence="2">Uncharacterized protein</fullName>
    </submittedName>
</protein>
<evidence type="ECO:0000313" key="3">
    <source>
        <dbReference type="Proteomes" id="UP000299102"/>
    </source>
</evidence>
<proteinExistence type="predicted"/>
<name>A0A4C1WZP9_EUMVA</name>
<dbReference type="EMBL" id="BGZK01000705">
    <property type="protein sequence ID" value="GBP56978.1"/>
    <property type="molecule type" value="Genomic_DNA"/>
</dbReference>
<evidence type="ECO:0000313" key="2">
    <source>
        <dbReference type="EMBL" id="GBP56978.1"/>
    </source>
</evidence>
<comment type="caution">
    <text evidence="2">The sequence shown here is derived from an EMBL/GenBank/DDBJ whole genome shotgun (WGS) entry which is preliminary data.</text>
</comment>
<reference evidence="2 3" key="1">
    <citation type="journal article" date="2019" name="Commun. Biol.">
        <title>The bagworm genome reveals a unique fibroin gene that provides high tensile strength.</title>
        <authorList>
            <person name="Kono N."/>
            <person name="Nakamura H."/>
            <person name="Ohtoshi R."/>
            <person name="Tomita M."/>
            <person name="Numata K."/>
            <person name="Arakawa K."/>
        </authorList>
    </citation>
    <scope>NUCLEOTIDE SEQUENCE [LARGE SCALE GENOMIC DNA]</scope>
</reference>
<dbReference type="Proteomes" id="UP000299102">
    <property type="component" value="Unassembled WGS sequence"/>
</dbReference>
<feature type="compositionally biased region" description="Polar residues" evidence="1">
    <location>
        <begin position="53"/>
        <end position="70"/>
    </location>
</feature>
<sequence length="70" mass="8204">MDIRNPRGVTNLLPAFEKGSRNMRSRKLGMKLTDVDYKASRWKEWCYGERNDNGNQGQKMRLSNSSEHFP</sequence>
<organism evidence="2 3">
    <name type="scientific">Eumeta variegata</name>
    <name type="common">Bagworm moth</name>
    <name type="synonym">Eumeta japonica</name>
    <dbReference type="NCBI Taxonomy" id="151549"/>
    <lineage>
        <taxon>Eukaryota</taxon>
        <taxon>Metazoa</taxon>
        <taxon>Ecdysozoa</taxon>
        <taxon>Arthropoda</taxon>
        <taxon>Hexapoda</taxon>
        <taxon>Insecta</taxon>
        <taxon>Pterygota</taxon>
        <taxon>Neoptera</taxon>
        <taxon>Endopterygota</taxon>
        <taxon>Lepidoptera</taxon>
        <taxon>Glossata</taxon>
        <taxon>Ditrysia</taxon>
        <taxon>Tineoidea</taxon>
        <taxon>Psychidae</taxon>
        <taxon>Oiketicinae</taxon>
        <taxon>Eumeta</taxon>
    </lineage>
</organism>
<gene>
    <name evidence="2" type="ORF">EVAR_79114_1</name>
</gene>
<feature type="region of interest" description="Disordered" evidence="1">
    <location>
        <begin position="48"/>
        <end position="70"/>
    </location>
</feature>